<dbReference type="GeneID" id="17317755"/>
<dbReference type="OrthoDB" id="272985at2759"/>
<feature type="domain" description="DNA helicase Pif1-like DEAD-box helicase" evidence="2">
    <location>
        <begin position="1"/>
        <end position="63"/>
    </location>
</feature>
<comment type="catalytic activity">
    <reaction evidence="1">
        <text>ATP + H2O = ADP + phosphate + H(+)</text>
        <dbReference type="Rhea" id="RHEA:13065"/>
        <dbReference type="ChEBI" id="CHEBI:15377"/>
        <dbReference type="ChEBI" id="CHEBI:15378"/>
        <dbReference type="ChEBI" id="CHEBI:30616"/>
        <dbReference type="ChEBI" id="CHEBI:43474"/>
        <dbReference type="ChEBI" id="CHEBI:456216"/>
        <dbReference type="EC" id="5.6.2.3"/>
    </reaction>
</comment>
<evidence type="ECO:0000313" key="4">
    <source>
        <dbReference type="EMBL" id="CDF39734.1"/>
    </source>
</evidence>
<keyword evidence="1" id="KW-0347">Helicase</keyword>
<dbReference type="Pfam" id="PF05970">
    <property type="entry name" value="PIF1"/>
    <property type="match status" value="1"/>
</dbReference>
<organism evidence="4 5">
    <name type="scientific">Chondrus crispus</name>
    <name type="common">Carrageen Irish moss</name>
    <name type="synonym">Polymorpha crispa</name>
    <dbReference type="NCBI Taxonomy" id="2769"/>
    <lineage>
        <taxon>Eukaryota</taxon>
        <taxon>Rhodophyta</taxon>
        <taxon>Florideophyceae</taxon>
        <taxon>Rhodymeniophycidae</taxon>
        <taxon>Gigartinales</taxon>
        <taxon>Gigartinaceae</taxon>
        <taxon>Chondrus</taxon>
    </lineage>
</organism>
<comment type="similarity">
    <text evidence="1">Belongs to the helicase family.</text>
</comment>
<dbReference type="GO" id="GO:0016887">
    <property type="term" value="F:ATP hydrolysis activity"/>
    <property type="evidence" value="ECO:0007669"/>
    <property type="project" value="RHEA"/>
</dbReference>
<dbReference type="GO" id="GO:0000723">
    <property type="term" value="P:telomere maintenance"/>
    <property type="evidence" value="ECO:0007669"/>
    <property type="project" value="InterPro"/>
</dbReference>
<evidence type="ECO:0000259" key="3">
    <source>
        <dbReference type="Pfam" id="PF21530"/>
    </source>
</evidence>
<dbReference type="GO" id="GO:0043139">
    <property type="term" value="F:5'-3' DNA helicase activity"/>
    <property type="evidence" value="ECO:0007669"/>
    <property type="project" value="UniProtKB-EC"/>
</dbReference>
<dbReference type="PANTHER" id="PTHR10492">
    <property type="match status" value="1"/>
</dbReference>
<dbReference type="InterPro" id="IPR049163">
    <property type="entry name" value="Pif1-like_2B_dom"/>
</dbReference>
<dbReference type="GO" id="GO:0005524">
    <property type="term" value="F:ATP binding"/>
    <property type="evidence" value="ECO:0007669"/>
    <property type="project" value="UniProtKB-KW"/>
</dbReference>
<proteinExistence type="inferred from homology"/>
<dbReference type="GO" id="GO:0006310">
    <property type="term" value="P:DNA recombination"/>
    <property type="evidence" value="ECO:0007669"/>
    <property type="project" value="UniProtKB-KW"/>
</dbReference>
<dbReference type="SUPFAM" id="SSF52540">
    <property type="entry name" value="P-loop containing nucleoside triphosphate hydrolases"/>
    <property type="match status" value="1"/>
</dbReference>
<evidence type="ECO:0000313" key="5">
    <source>
        <dbReference type="Proteomes" id="UP000012073"/>
    </source>
</evidence>
<dbReference type="Proteomes" id="UP000012073">
    <property type="component" value="Unassembled WGS sequence"/>
</dbReference>
<dbReference type="PANTHER" id="PTHR10492:SF57">
    <property type="entry name" value="ATP-DEPENDENT DNA HELICASE"/>
    <property type="match status" value="1"/>
</dbReference>
<dbReference type="Gramene" id="CDF39734">
    <property type="protein sequence ID" value="CDF39734"/>
    <property type="gene ID" value="CHC_T00006777001"/>
</dbReference>
<dbReference type="EC" id="5.6.2.3" evidence="1"/>
<keyword evidence="1" id="KW-0233">DNA recombination</keyword>
<protein>
    <recommendedName>
        <fullName evidence="1">ATP-dependent DNA helicase</fullName>
        <ecNumber evidence="1">5.6.2.3</ecNumber>
    </recommendedName>
</protein>
<dbReference type="Pfam" id="PF21530">
    <property type="entry name" value="Pif1_2B_dom"/>
    <property type="match status" value="1"/>
</dbReference>
<reference evidence="5" key="1">
    <citation type="journal article" date="2013" name="Proc. Natl. Acad. Sci. U.S.A.">
        <title>Genome structure and metabolic features in the red seaweed Chondrus crispus shed light on evolution of the Archaeplastida.</title>
        <authorList>
            <person name="Collen J."/>
            <person name="Porcel B."/>
            <person name="Carre W."/>
            <person name="Ball S.G."/>
            <person name="Chaparro C."/>
            <person name="Tonon T."/>
            <person name="Barbeyron T."/>
            <person name="Michel G."/>
            <person name="Noel B."/>
            <person name="Valentin K."/>
            <person name="Elias M."/>
            <person name="Artiguenave F."/>
            <person name="Arun A."/>
            <person name="Aury J.M."/>
            <person name="Barbosa-Neto J.F."/>
            <person name="Bothwell J.H."/>
            <person name="Bouget F.Y."/>
            <person name="Brillet L."/>
            <person name="Cabello-Hurtado F."/>
            <person name="Capella-Gutierrez S."/>
            <person name="Charrier B."/>
            <person name="Cladiere L."/>
            <person name="Cock J.M."/>
            <person name="Coelho S.M."/>
            <person name="Colleoni C."/>
            <person name="Czjzek M."/>
            <person name="Da Silva C."/>
            <person name="Delage L."/>
            <person name="Denoeud F."/>
            <person name="Deschamps P."/>
            <person name="Dittami S.M."/>
            <person name="Gabaldon T."/>
            <person name="Gachon C.M."/>
            <person name="Groisillier A."/>
            <person name="Herve C."/>
            <person name="Jabbari K."/>
            <person name="Katinka M."/>
            <person name="Kloareg B."/>
            <person name="Kowalczyk N."/>
            <person name="Labadie K."/>
            <person name="Leblanc C."/>
            <person name="Lopez P.J."/>
            <person name="McLachlan D.H."/>
            <person name="Meslet-Cladiere L."/>
            <person name="Moustafa A."/>
            <person name="Nehr Z."/>
            <person name="Nyvall Collen P."/>
            <person name="Panaud O."/>
            <person name="Partensky F."/>
            <person name="Poulain J."/>
            <person name="Rensing S.A."/>
            <person name="Rousvoal S."/>
            <person name="Samson G."/>
            <person name="Symeonidi A."/>
            <person name="Weissenbach J."/>
            <person name="Zambounis A."/>
            <person name="Wincker P."/>
            <person name="Boyen C."/>
        </authorList>
    </citation>
    <scope>NUCLEOTIDE SEQUENCE [LARGE SCALE GENOMIC DNA]</scope>
    <source>
        <strain evidence="5">cv. Stackhouse</strain>
    </source>
</reference>
<dbReference type="InterPro" id="IPR027417">
    <property type="entry name" value="P-loop_NTPase"/>
</dbReference>
<dbReference type="EMBL" id="HG002070">
    <property type="protein sequence ID" value="CDF39734.1"/>
    <property type="molecule type" value="Genomic_DNA"/>
</dbReference>
<dbReference type="PhylomeDB" id="R7QNP9"/>
<dbReference type="STRING" id="2769.R7QNP9"/>
<keyword evidence="1" id="KW-0227">DNA damage</keyword>
<evidence type="ECO:0000259" key="2">
    <source>
        <dbReference type="Pfam" id="PF05970"/>
    </source>
</evidence>
<feature type="domain" description="DNA helicase Pif1-like 2B" evidence="3">
    <location>
        <begin position="141"/>
        <end position="185"/>
    </location>
</feature>
<dbReference type="OMA" id="DELNACQ"/>
<evidence type="ECO:0000256" key="1">
    <source>
        <dbReference type="RuleBase" id="RU363044"/>
    </source>
</evidence>
<dbReference type="RefSeq" id="XP_005710028.1">
    <property type="nucleotide sequence ID" value="XM_005709971.1"/>
</dbReference>
<keyword evidence="1" id="KW-0378">Hydrolase</keyword>
<keyword evidence="1" id="KW-0067">ATP-binding</keyword>
<keyword evidence="1" id="KW-0234">DNA repair</keyword>
<dbReference type="GO" id="GO:0006281">
    <property type="term" value="P:DNA repair"/>
    <property type="evidence" value="ECO:0007669"/>
    <property type="project" value="UniProtKB-KW"/>
</dbReference>
<keyword evidence="5" id="KW-1185">Reference proteome</keyword>
<dbReference type="KEGG" id="ccp:CHC_T00006777001"/>
<name>R7QNP9_CHOCR</name>
<sequence length="306" mass="34040">MCHRHCIETVDRPICDLMQTDRPFGGKFLVLAGDFRQILPVVPGGSRGQIVSACVKASSLYPEQYSGRTAPRMDLTTTIRIRDNYPDPVWLTKRVILTTKNRPLEKVNEVIGNMIPAPYRTYLNADKVENENTNALIYPTEMLNTLTAGSALPDHKLKLKKGFIDMLLPNLDPAIGHVNGARYGIENMTNNLLFLRVTAGSHEGNRLCLPRIPCGPGDDNFPISGFTRTQFPIRTCFALTTDKAQGQSFGGRIGLDLRDHCFSHGQLYVALSRTTHPSNVTILTQESDATTRNLVYPEVIQKSSKK</sequence>
<keyword evidence="1" id="KW-0547">Nucleotide-binding</keyword>
<comment type="cofactor">
    <cofactor evidence="1">
        <name>Mg(2+)</name>
        <dbReference type="ChEBI" id="CHEBI:18420"/>
    </cofactor>
</comment>
<gene>
    <name evidence="4" type="ORF">CHC_T00006777001</name>
</gene>
<accession>R7QNP9</accession>
<dbReference type="AlphaFoldDB" id="R7QNP9"/>
<dbReference type="InterPro" id="IPR010285">
    <property type="entry name" value="DNA_helicase_pif1-like_DEAD"/>
</dbReference>